<organism evidence="1 2">
    <name type="scientific">Enhygromyxa salina</name>
    <dbReference type="NCBI Taxonomy" id="215803"/>
    <lineage>
        <taxon>Bacteria</taxon>
        <taxon>Pseudomonadati</taxon>
        <taxon>Myxococcota</taxon>
        <taxon>Polyangia</taxon>
        <taxon>Nannocystales</taxon>
        <taxon>Nannocystaceae</taxon>
        <taxon>Enhygromyxa</taxon>
    </lineage>
</organism>
<reference evidence="1 2" key="1">
    <citation type="submission" date="2018-03" db="EMBL/GenBank/DDBJ databases">
        <title>Draft Genome Sequences of the Obligatory Marine Myxobacteria Enhygromyxa salina SWB005.</title>
        <authorList>
            <person name="Poehlein A."/>
            <person name="Moghaddam J.A."/>
            <person name="Harms H."/>
            <person name="Alanjari M."/>
            <person name="Koenig G.M."/>
            <person name="Daniel R."/>
            <person name="Schaeberle T.F."/>
        </authorList>
    </citation>
    <scope>NUCLEOTIDE SEQUENCE [LARGE SCALE GENOMIC DNA]</scope>
    <source>
        <strain evidence="1 2">SWB005</strain>
    </source>
</reference>
<dbReference type="EMBL" id="PVNK01000213">
    <property type="protein sequence ID" value="PRP92379.1"/>
    <property type="molecule type" value="Genomic_DNA"/>
</dbReference>
<gene>
    <name evidence="1" type="ORF">ENSA5_49490</name>
</gene>
<dbReference type="AlphaFoldDB" id="A0A2S9XHM5"/>
<accession>A0A2S9XHM5</accession>
<evidence type="ECO:0000313" key="1">
    <source>
        <dbReference type="EMBL" id="PRP92379.1"/>
    </source>
</evidence>
<name>A0A2S9XHM5_9BACT</name>
<protein>
    <submittedName>
        <fullName evidence="1">Uncharacterized protein</fullName>
    </submittedName>
</protein>
<sequence>MRGVYDRLNNGQSGEFGNLFVCGESDGCEA</sequence>
<comment type="caution">
    <text evidence="1">The sequence shown here is derived from an EMBL/GenBank/DDBJ whole genome shotgun (WGS) entry which is preliminary data.</text>
</comment>
<keyword evidence="2" id="KW-1185">Reference proteome</keyword>
<dbReference type="Proteomes" id="UP000237968">
    <property type="component" value="Unassembled WGS sequence"/>
</dbReference>
<evidence type="ECO:0000313" key="2">
    <source>
        <dbReference type="Proteomes" id="UP000237968"/>
    </source>
</evidence>
<proteinExistence type="predicted"/>